<keyword evidence="3" id="KW-1185">Reference proteome</keyword>
<feature type="compositionally biased region" description="Basic and acidic residues" evidence="1">
    <location>
        <begin position="9"/>
        <end position="20"/>
    </location>
</feature>
<sequence>MPAVSQESQEDRKSPGERQSRPANGDQSESSPGKNRHSEEQSSHSSSRQKSESRAVAMLPRAGSSVSHERLVSLTTLDPEAQPSYQAAAGTNKPIPVPHVLMMSCGIPFPVVFGHVDRCARIALLYDNQDRVPAGRITLKESANDLLSTYVRSRYPSIKRLLLELHFDDMLLQGGQMRAEHLRADHLRTALRSLLPLVHDCELHIVIHPNPSMLDGSGTAESTEQELYNLALVNLTELAWEYNRMYVRLRTDRHGTWGRGEDFWFLWFSTVKPDRRDTEFRPGM</sequence>
<gene>
    <name evidence="2" type="ORF">LTR09_012057</name>
</gene>
<evidence type="ECO:0000313" key="3">
    <source>
        <dbReference type="Proteomes" id="UP001271007"/>
    </source>
</evidence>
<accession>A0AAJ0DB42</accession>
<dbReference type="AlphaFoldDB" id="A0AAJ0DB42"/>
<dbReference type="EMBL" id="JAWDJX010000091">
    <property type="protein sequence ID" value="KAK3046472.1"/>
    <property type="molecule type" value="Genomic_DNA"/>
</dbReference>
<proteinExistence type="predicted"/>
<feature type="region of interest" description="Disordered" evidence="1">
    <location>
        <begin position="1"/>
        <end position="68"/>
    </location>
</feature>
<evidence type="ECO:0000313" key="2">
    <source>
        <dbReference type="EMBL" id="KAK3046472.1"/>
    </source>
</evidence>
<evidence type="ECO:0000256" key="1">
    <source>
        <dbReference type="SAM" id="MobiDB-lite"/>
    </source>
</evidence>
<comment type="caution">
    <text evidence="2">The sequence shown here is derived from an EMBL/GenBank/DDBJ whole genome shotgun (WGS) entry which is preliminary data.</text>
</comment>
<name>A0AAJ0DB42_9PEZI</name>
<organism evidence="2 3">
    <name type="scientific">Extremus antarcticus</name>
    <dbReference type="NCBI Taxonomy" id="702011"/>
    <lineage>
        <taxon>Eukaryota</taxon>
        <taxon>Fungi</taxon>
        <taxon>Dikarya</taxon>
        <taxon>Ascomycota</taxon>
        <taxon>Pezizomycotina</taxon>
        <taxon>Dothideomycetes</taxon>
        <taxon>Dothideomycetidae</taxon>
        <taxon>Mycosphaerellales</taxon>
        <taxon>Extremaceae</taxon>
        <taxon>Extremus</taxon>
    </lineage>
</organism>
<dbReference type="Proteomes" id="UP001271007">
    <property type="component" value="Unassembled WGS sequence"/>
</dbReference>
<protein>
    <submittedName>
        <fullName evidence="2">Uncharacterized protein</fullName>
    </submittedName>
</protein>
<feature type="compositionally biased region" description="Polar residues" evidence="1">
    <location>
        <begin position="21"/>
        <end position="33"/>
    </location>
</feature>
<reference evidence="2" key="1">
    <citation type="submission" date="2023-04" db="EMBL/GenBank/DDBJ databases">
        <title>Black Yeasts Isolated from many extreme environments.</title>
        <authorList>
            <person name="Coleine C."/>
            <person name="Stajich J.E."/>
            <person name="Selbmann L."/>
        </authorList>
    </citation>
    <scope>NUCLEOTIDE SEQUENCE</scope>
    <source>
        <strain evidence="2">CCFEE 5312</strain>
    </source>
</reference>